<dbReference type="Pfam" id="PF05834">
    <property type="entry name" value="Lycopene_cycl"/>
    <property type="match status" value="1"/>
</dbReference>
<comment type="caution">
    <text evidence="1">The sequence shown here is derived from an EMBL/GenBank/DDBJ whole genome shotgun (WGS) entry which is preliminary data.</text>
</comment>
<name>A0A498IFQ3_MALDO</name>
<dbReference type="PANTHER" id="PTHR39757">
    <property type="match status" value="1"/>
</dbReference>
<gene>
    <name evidence="1" type="ORF">DVH24_004886</name>
</gene>
<dbReference type="STRING" id="3750.A0A498IFQ3"/>
<evidence type="ECO:0000313" key="1">
    <source>
        <dbReference type="EMBL" id="RXH80972.1"/>
    </source>
</evidence>
<organism evidence="1 2">
    <name type="scientific">Malus domestica</name>
    <name type="common">Apple</name>
    <name type="synonym">Pyrus malus</name>
    <dbReference type="NCBI Taxonomy" id="3750"/>
    <lineage>
        <taxon>Eukaryota</taxon>
        <taxon>Viridiplantae</taxon>
        <taxon>Streptophyta</taxon>
        <taxon>Embryophyta</taxon>
        <taxon>Tracheophyta</taxon>
        <taxon>Spermatophyta</taxon>
        <taxon>Magnoliopsida</taxon>
        <taxon>eudicotyledons</taxon>
        <taxon>Gunneridae</taxon>
        <taxon>Pentapetalae</taxon>
        <taxon>rosids</taxon>
        <taxon>fabids</taxon>
        <taxon>Rosales</taxon>
        <taxon>Rosaceae</taxon>
        <taxon>Amygdaloideae</taxon>
        <taxon>Maleae</taxon>
        <taxon>Malus</taxon>
    </lineage>
</organism>
<accession>A0A498IFQ3</accession>
<keyword evidence="2" id="KW-1185">Reference proteome</keyword>
<dbReference type="EMBL" id="RDQH01000338">
    <property type="protein sequence ID" value="RXH80972.1"/>
    <property type="molecule type" value="Genomic_DNA"/>
</dbReference>
<reference evidence="1 2" key="1">
    <citation type="submission" date="2018-10" db="EMBL/GenBank/DDBJ databases">
        <title>A high-quality apple genome assembly.</title>
        <authorList>
            <person name="Hu J."/>
        </authorList>
    </citation>
    <scope>NUCLEOTIDE SEQUENCE [LARGE SCALE GENOMIC DNA]</scope>
    <source>
        <strain evidence="2">cv. HFTH1</strain>
        <tissue evidence="1">Young leaf</tissue>
    </source>
</reference>
<dbReference type="PANTHER" id="PTHR39757:SF5">
    <property type="entry name" value="OS02G0190600 PROTEIN"/>
    <property type="match status" value="1"/>
</dbReference>
<dbReference type="AlphaFoldDB" id="A0A498IFQ3"/>
<evidence type="ECO:0000313" key="2">
    <source>
        <dbReference type="Proteomes" id="UP000290289"/>
    </source>
</evidence>
<sequence>MLPQRIVGIVAQLGWCTLQLGSNNKVGNKVLFGAFLGQDWICLQKFGKIYGLYKVGDKGSSSVSLDLKGTRRFFNAFFDREPHYRHVFWSSRLLIPDLLLFWLSLFYHAYNASRIESMAKGTPPMVKMINNLIQDRVNN</sequence>
<protein>
    <submittedName>
        <fullName evidence="1">Uncharacterized protein</fullName>
    </submittedName>
</protein>
<dbReference type="Proteomes" id="UP000290289">
    <property type="component" value="Chromosome 12"/>
</dbReference>
<proteinExistence type="predicted"/>